<dbReference type="PANTHER" id="PTHR43877">
    <property type="entry name" value="AMINOALKYLPHOSPHONATE N-ACETYLTRANSFERASE-RELATED-RELATED"/>
    <property type="match status" value="1"/>
</dbReference>
<dbReference type="EMBL" id="AP014546">
    <property type="protein sequence ID" value="BBB29500.1"/>
    <property type="molecule type" value="Genomic_DNA"/>
</dbReference>
<keyword evidence="1 4" id="KW-0808">Transferase</keyword>
<evidence type="ECO:0000313" key="5">
    <source>
        <dbReference type="Proteomes" id="UP000595332"/>
    </source>
</evidence>
<evidence type="ECO:0000313" key="4">
    <source>
        <dbReference type="EMBL" id="BBB29500.1"/>
    </source>
</evidence>
<dbReference type="InterPro" id="IPR050832">
    <property type="entry name" value="Bact_Acetyltransf"/>
</dbReference>
<reference evidence="4 5" key="1">
    <citation type="journal article" date="2008" name="Int. J. Syst. Evol. Microbiol.">
        <title>Neptunomonas japonica sp. nov., an Osedax japonicus symbiont-like bacterium isolated from sediment adjacent to sperm whale carcasses off Kagoshima, Japan.</title>
        <authorList>
            <person name="Miyazaki M."/>
            <person name="Nogi Y."/>
            <person name="Fujiwara Y."/>
            <person name="Kawato M."/>
            <person name="Kubokawa K."/>
            <person name="Horikoshi K."/>
        </authorList>
    </citation>
    <scope>NUCLEOTIDE SEQUENCE [LARGE SCALE GENOMIC DNA]</scope>
    <source>
        <strain evidence="4 5">JAMM 1380</strain>
    </source>
</reference>
<dbReference type="AlphaFoldDB" id="A0A7R6SVJ8"/>
<evidence type="ECO:0000256" key="1">
    <source>
        <dbReference type="ARBA" id="ARBA00022679"/>
    </source>
</evidence>
<dbReference type="PANTHER" id="PTHR43877:SF2">
    <property type="entry name" value="AMINOALKYLPHOSPHONATE N-ACETYLTRANSFERASE-RELATED"/>
    <property type="match status" value="1"/>
</dbReference>
<protein>
    <submittedName>
        <fullName evidence="4">GNAT family acetyltransferase</fullName>
    </submittedName>
</protein>
<keyword evidence="2" id="KW-0012">Acyltransferase</keyword>
<dbReference type="InterPro" id="IPR016181">
    <property type="entry name" value="Acyl_CoA_acyltransferase"/>
</dbReference>
<dbReference type="CDD" id="cd04301">
    <property type="entry name" value="NAT_SF"/>
    <property type="match status" value="1"/>
</dbReference>
<evidence type="ECO:0000256" key="2">
    <source>
        <dbReference type="ARBA" id="ARBA00023315"/>
    </source>
</evidence>
<organism evidence="4 5">
    <name type="scientific">Neptunomonas japonica JAMM 1380</name>
    <dbReference type="NCBI Taxonomy" id="1441457"/>
    <lineage>
        <taxon>Bacteria</taxon>
        <taxon>Pseudomonadati</taxon>
        <taxon>Pseudomonadota</taxon>
        <taxon>Gammaproteobacteria</taxon>
        <taxon>Oceanospirillales</taxon>
        <taxon>Oceanospirillaceae</taxon>
        <taxon>Neptunomonas</taxon>
    </lineage>
</organism>
<proteinExistence type="predicted"/>
<name>A0A7R6SVJ8_9GAMM</name>
<dbReference type="Pfam" id="PF00583">
    <property type="entry name" value="Acetyltransf_1"/>
    <property type="match status" value="1"/>
</dbReference>
<dbReference type="Gene3D" id="3.40.630.30">
    <property type="match status" value="1"/>
</dbReference>
<dbReference type="KEGG" id="njp:NEJAP_1548"/>
<dbReference type="PROSITE" id="PS51186">
    <property type="entry name" value="GNAT"/>
    <property type="match status" value="1"/>
</dbReference>
<feature type="domain" description="N-acetyltransferase" evidence="3">
    <location>
        <begin position="3"/>
        <end position="143"/>
    </location>
</feature>
<dbReference type="GO" id="GO:0016747">
    <property type="term" value="F:acyltransferase activity, transferring groups other than amino-acyl groups"/>
    <property type="evidence" value="ECO:0007669"/>
    <property type="project" value="InterPro"/>
</dbReference>
<dbReference type="InterPro" id="IPR000182">
    <property type="entry name" value="GNAT_dom"/>
</dbReference>
<sequence length="143" mass="15512">MNISITSATLNDVIAITALTHELGYAANETKTQEWLTYILNSATHAVLIAVSGEALCGWIVVEKRISLEAGFKAEITGLVVSTQHRRAGVGNKLVQAAQVWATDLGLTRLAVHSNTTRDASHSFYQSLGFALKKTSHNYEKTI</sequence>
<accession>A0A7R6SVJ8</accession>
<dbReference type="Proteomes" id="UP000595332">
    <property type="component" value="Chromosome"/>
</dbReference>
<dbReference type="RefSeq" id="WP_201350115.1">
    <property type="nucleotide sequence ID" value="NZ_AP014546.1"/>
</dbReference>
<keyword evidence="5" id="KW-1185">Reference proteome</keyword>
<dbReference type="SUPFAM" id="SSF55729">
    <property type="entry name" value="Acyl-CoA N-acyltransferases (Nat)"/>
    <property type="match status" value="1"/>
</dbReference>
<evidence type="ECO:0000259" key="3">
    <source>
        <dbReference type="PROSITE" id="PS51186"/>
    </source>
</evidence>
<gene>
    <name evidence="4" type="ORF">NEJAP_1548</name>
</gene>